<evidence type="ECO:0000313" key="5">
    <source>
        <dbReference type="Proteomes" id="UP001529421"/>
    </source>
</evidence>
<dbReference type="Pfam" id="PF00535">
    <property type="entry name" value="Glycos_transf_2"/>
    <property type="match status" value="1"/>
</dbReference>
<dbReference type="RefSeq" id="WP_289546097.1">
    <property type="nucleotide sequence ID" value="NZ_JAUDDZ010000024.1"/>
</dbReference>
<sequence>MLLSIVVPLYNAQSYIPKCLDILLRQGIADDQFEIIAVDDGSTDSTYELCRQLQQAHHQLVVVHQRNAGAGAARNRGIDLANGEFLYFFDVDDDLDEGALSELLFRCVQDNLDVLFFGGDVRYDNEAVAETFHQDPRYFRRLQSPGIRNGEDMFIAQQSMGNFCAQPCMLITRLSFIRQKNVRFAEGIINEDNLFVLHATLRADRADVDQRPLYHYCVHSGTVTTSNVNGEQRFLAHLVLANEFERDRLEALAHNKVELAELIGRLVNWFIRISVESCPTELETAGLLSNPHFSTNMLSALLIRRLRDIMQDTMVAEPSSDLPQQESSQIKPRSIYRKISGLLHRQWS</sequence>
<dbReference type="Proteomes" id="UP001529421">
    <property type="component" value="Unassembled WGS sequence"/>
</dbReference>
<comment type="caution">
    <text evidence="4">The sequence shown here is derived from an EMBL/GenBank/DDBJ whole genome shotgun (WGS) entry which is preliminary data.</text>
</comment>
<evidence type="ECO:0000256" key="2">
    <source>
        <dbReference type="ARBA" id="ARBA00022679"/>
    </source>
</evidence>
<dbReference type="EMBL" id="JAUDDZ010000024">
    <property type="protein sequence ID" value="MDM8275821.1"/>
    <property type="molecule type" value="Genomic_DNA"/>
</dbReference>
<dbReference type="PANTHER" id="PTHR22916:SF51">
    <property type="entry name" value="GLYCOSYLTRANSFERASE EPSH-RELATED"/>
    <property type="match status" value="1"/>
</dbReference>
<evidence type="ECO:0000256" key="1">
    <source>
        <dbReference type="ARBA" id="ARBA00022676"/>
    </source>
</evidence>
<reference evidence="4 5" key="2">
    <citation type="submission" date="2023-06" db="EMBL/GenBank/DDBJ databases">
        <authorList>
            <person name="Zeman M."/>
            <person name="Kubasova T."/>
            <person name="Jahodarova E."/>
            <person name="Nykrynova M."/>
            <person name="Rychlik I."/>
        </authorList>
    </citation>
    <scope>NUCLEOTIDE SEQUENCE [LARGE SCALE GENOMIC DNA]</scope>
    <source>
        <strain evidence="4 5">154_Feed</strain>
    </source>
</reference>
<evidence type="ECO:0000259" key="3">
    <source>
        <dbReference type="Pfam" id="PF00535"/>
    </source>
</evidence>
<proteinExistence type="predicted"/>
<name>A0ABT7VBG3_9ACTN</name>
<dbReference type="Gene3D" id="3.90.550.10">
    <property type="entry name" value="Spore Coat Polysaccharide Biosynthesis Protein SpsA, Chain A"/>
    <property type="match status" value="1"/>
</dbReference>
<evidence type="ECO:0000313" key="4">
    <source>
        <dbReference type="EMBL" id="MDM8275821.1"/>
    </source>
</evidence>
<reference evidence="5" key="1">
    <citation type="submission" date="2023-06" db="EMBL/GenBank/DDBJ databases">
        <title>Identification and characterization of horizontal gene transfer across gut microbiota members of farm animals based on homology search.</title>
        <authorList>
            <person name="Zeman M."/>
            <person name="Kubasova T."/>
            <person name="Jahodarova E."/>
            <person name="Nykrynova M."/>
            <person name="Rychlik I."/>
        </authorList>
    </citation>
    <scope>NUCLEOTIDE SEQUENCE [LARGE SCALE GENOMIC DNA]</scope>
    <source>
        <strain evidence="5">154_Feed</strain>
    </source>
</reference>
<protein>
    <submittedName>
        <fullName evidence="4">Glycosyltransferase</fullName>
        <ecNumber evidence="4">2.4.-.-</ecNumber>
    </submittedName>
</protein>
<accession>A0ABT7VBG3</accession>
<gene>
    <name evidence="4" type="ORF">QUW28_10015</name>
</gene>
<dbReference type="PANTHER" id="PTHR22916">
    <property type="entry name" value="GLYCOSYLTRANSFERASE"/>
    <property type="match status" value="1"/>
</dbReference>
<dbReference type="InterPro" id="IPR029044">
    <property type="entry name" value="Nucleotide-diphossugar_trans"/>
</dbReference>
<organism evidence="4 5">
    <name type="scientific">Enorma phocaeensis</name>
    <dbReference type="NCBI Taxonomy" id="1871019"/>
    <lineage>
        <taxon>Bacteria</taxon>
        <taxon>Bacillati</taxon>
        <taxon>Actinomycetota</taxon>
        <taxon>Coriobacteriia</taxon>
        <taxon>Coriobacteriales</taxon>
        <taxon>Coriobacteriaceae</taxon>
        <taxon>Enorma</taxon>
    </lineage>
</organism>
<dbReference type="SUPFAM" id="SSF53448">
    <property type="entry name" value="Nucleotide-diphospho-sugar transferases"/>
    <property type="match status" value="1"/>
</dbReference>
<keyword evidence="5" id="KW-1185">Reference proteome</keyword>
<dbReference type="GO" id="GO:0016757">
    <property type="term" value="F:glycosyltransferase activity"/>
    <property type="evidence" value="ECO:0007669"/>
    <property type="project" value="UniProtKB-KW"/>
</dbReference>
<keyword evidence="2 4" id="KW-0808">Transferase</keyword>
<dbReference type="CDD" id="cd00761">
    <property type="entry name" value="Glyco_tranf_GTA_type"/>
    <property type="match status" value="1"/>
</dbReference>
<feature type="domain" description="Glycosyltransferase 2-like" evidence="3">
    <location>
        <begin position="4"/>
        <end position="142"/>
    </location>
</feature>
<dbReference type="InterPro" id="IPR001173">
    <property type="entry name" value="Glyco_trans_2-like"/>
</dbReference>
<keyword evidence="1 4" id="KW-0328">Glycosyltransferase</keyword>
<dbReference type="EC" id="2.4.-.-" evidence="4"/>